<feature type="region of interest" description="Disordered" evidence="1">
    <location>
        <begin position="66"/>
        <end position="141"/>
    </location>
</feature>
<feature type="non-terminal residue" evidence="2">
    <location>
        <position position="1"/>
    </location>
</feature>
<dbReference type="AlphaFoldDB" id="A0AAE0FUA1"/>
<evidence type="ECO:0000256" key="1">
    <source>
        <dbReference type="SAM" id="MobiDB-lite"/>
    </source>
</evidence>
<evidence type="ECO:0000313" key="3">
    <source>
        <dbReference type="Proteomes" id="UP001190700"/>
    </source>
</evidence>
<keyword evidence="3" id="KW-1185">Reference proteome</keyword>
<feature type="region of interest" description="Disordered" evidence="1">
    <location>
        <begin position="337"/>
        <end position="361"/>
    </location>
</feature>
<sequence>VVIRHTFGEDQVLGAMDTSIITLKELAKTGKGVICDSAKKQLPSKQGGVLNAGALVRMLHFEEVRPGQGLAPDGQQSEATVTSGATTPEENSSGSLSPTLLLAKRLGLRDKSPTRWKPPKGKKAGRTKTAAGKSIGGWSGKVRPEERFNAEDTEMLQELLHDPILGEALHRDLDKGMQTGLAAITTSALKMRSRLDRPPSARPPRPTKDPPTRPLTRLSLLLHTCARSTAASPRPPLLPELHPQAKHARALQKNVLRSARLSSTLRRRIPYLNPHQGAVAAAGMLKAQKSYGARVCMKAAATRGTRPASAKHTAGKTLPKAKGDLLDVDGSFGSLSSRFSKDGTSPSSANFDATRSSSGTAWDTSKLSRYTCEELVQIAMRLKEDLMKEWERVRDGKTGDLATTQLAHPSLVGTLTESLLGLNEEGVGGLKVQLRDLITSRDQQALAHDRGLRVQPAIE</sequence>
<proteinExistence type="predicted"/>
<reference evidence="2 3" key="1">
    <citation type="journal article" date="2015" name="Genome Biol. Evol.">
        <title>Comparative Genomics of a Bacterivorous Green Alga Reveals Evolutionary Causalities and Consequences of Phago-Mixotrophic Mode of Nutrition.</title>
        <authorList>
            <person name="Burns J.A."/>
            <person name="Paasch A."/>
            <person name="Narechania A."/>
            <person name="Kim E."/>
        </authorList>
    </citation>
    <scope>NUCLEOTIDE SEQUENCE [LARGE SCALE GENOMIC DNA]</scope>
    <source>
        <strain evidence="2 3">PLY_AMNH</strain>
    </source>
</reference>
<name>A0AAE0FUA1_9CHLO</name>
<dbReference type="EMBL" id="LGRX02013387">
    <property type="protein sequence ID" value="KAK3266171.1"/>
    <property type="molecule type" value="Genomic_DNA"/>
</dbReference>
<comment type="caution">
    <text evidence="2">The sequence shown here is derived from an EMBL/GenBank/DDBJ whole genome shotgun (WGS) entry which is preliminary data.</text>
</comment>
<accession>A0AAE0FUA1</accession>
<feature type="region of interest" description="Disordered" evidence="1">
    <location>
        <begin position="190"/>
        <end position="215"/>
    </location>
</feature>
<protein>
    <submittedName>
        <fullName evidence="2">Uncharacterized protein</fullName>
    </submittedName>
</protein>
<dbReference type="Proteomes" id="UP001190700">
    <property type="component" value="Unassembled WGS sequence"/>
</dbReference>
<organism evidence="2 3">
    <name type="scientific">Cymbomonas tetramitiformis</name>
    <dbReference type="NCBI Taxonomy" id="36881"/>
    <lineage>
        <taxon>Eukaryota</taxon>
        <taxon>Viridiplantae</taxon>
        <taxon>Chlorophyta</taxon>
        <taxon>Pyramimonadophyceae</taxon>
        <taxon>Pyramimonadales</taxon>
        <taxon>Pyramimonadaceae</taxon>
        <taxon>Cymbomonas</taxon>
    </lineage>
</organism>
<feature type="compositionally biased region" description="Polar residues" evidence="1">
    <location>
        <begin position="74"/>
        <end position="98"/>
    </location>
</feature>
<gene>
    <name evidence="2" type="ORF">CYMTET_25186</name>
</gene>
<evidence type="ECO:0000313" key="2">
    <source>
        <dbReference type="EMBL" id="KAK3266171.1"/>
    </source>
</evidence>
<feature type="compositionally biased region" description="Basic residues" evidence="1">
    <location>
        <begin position="117"/>
        <end position="126"/>
    </location>
</feature>